<evidence type="ECO:0000259" key="1">
    <source>
        <dbReference type="Pfam" id="PF09359"/>
    </source>
</evidence>
<dbReference type="Proteomes" id="UP001155241">
    <property type="component" value="Unassembled WGS sequence"/>
</dbReference>
<feature type="domain" description="VTC" evidence="1">
    <location>
        <begin position="37"/>
        <end position="238"/>
    </location>
</feature>
<dbReference type="GO" id="GO:0006799">
    <property type="term" value="P:polyphosphate biosynthetic process"/>
    <property type="evidence" value="ECO:0007669"/>
    <property type="project" value="UniProtKB-ARBA"/>
</dbReference>
<dbReference type="InterPro" id="IPR042267">
    <property type="entry name" value="VTC_sf"/>
</dbReference>
<organism evidence="2 3">
    <name type="scientific">Aeoliella straminimaris</name>
    <dbReference type="NCBI Taxonomy" id="2954799"/>
    <lineage>
        <taxon>Bacteria</taxon>
        <taxon>Pseudomonadati</taxon>
        <taxon>Planctomycetota</taxon>
        <taxon>Planctomycetia</taxon>
        <taxon>Pirellulales</taxon>
        <taxon>Lacipirellulaceae</taxon>
        <taxon>Aeoliella</taxon>
    </lineage>
</organism>
<dbReference type="Gene3D" id="3.20.100.30">
    <property type="entry name" value="VTC, catalytic tunnel domain"/>
    <property type="match status" value="1"/>
</dbReference>
<proteinExistence type="predicted"/>
<dbReference type="CDD" id="cd07750">
    <property type="entry name" value="PolyPPase_VTC_like"/>
    <property type="match status" value="1"/>
</dbReference>
<evidence type="ECO:0000313" key="3">
    <source>
        <dbReference type="Proteomes" id="UP001155241"/>
    </source>
</evidence>
<dbReference type="InterPro" id="IPR018966">
    <property type="entry name" value="VTC_domain"/>
</dbReference>
<accession>A0A9X2FDN9</accession>
<dbReference type="EMBL" id="JAMXLR010000072">
    <property type="protein sequence ID" value="MCO6046298.1"/>
    <property type="molecule type" value="Genomic_DNA"/>
</dbReference>
<comment type="caution">
    <text evidence="2">The sequence shown here is derived from an EMBL/GenBank/DDBJ whole genome shotgun (WGS) entry which is preliminary data.</text>
</comment>
<dbReference type="AlphaFoldDB" id="A0A9X2FDN9"/>
<dbReference type="Pfam" id="PF09359">
    <property type="entry name" value="VTC"/>
    <property type="match status" value="1"/>
</dbReference>
<reference evidence="2" key="1">
    <citation type="submission" date="2022-06" db="EMBL/GenBank/DDBJ databases">
        <title>Aeoliella straminimaris, a novel planctomycete from sediments.</title>
        <authorList>
            <person name="Vitorino I.R."/>
            <person name="Lage O.M."/>
        </authorList>
    </citation>
    <scope>NUCLEOTIDE SEQUENCE</scope>
    <source>
        <strain evidence="2">ICT_H6.2</strain>
    </source>
</reference>
<dbReference type="RefSeq" id="WP_252854412.1">
    <property type="nucleotide sequence ID" value="NZ_JAMXLR010000072.1"/>
</dbReference>
<protein>
    <submittedName>
        <fullName evidence="2">Polyphosphate polymerase domain-containing protein</fullName>
    </submittedName>
</protein>
<keyword evidence="3" id="KW-1185">Reference proteome</keyword>
<gene>
    <name evidence="2" type="ORF">NG895_20560</name>
</gene>
<name>A0A9X2FDN9_9BACT</name>
<evidence type="ECO:0000313" key="2">
    <source>
        <dbReference type="EMBL" id="MCO6046298.1"/>
    </source>
</evidence>
<sequence>MISAIVRDAPLDDEIDSELARFSPVTLREIESVSLMNRVDTKYVANDQLLPSLLAMLRDSYKVLEVEGMRRSPYESLYFDTARRDCYLDHHNGRATRLKFRQRRYKSSGVTFFEVKQKTNRGRTVKTRIPIPAIEDQLNEDSKELLGTTRSKYTQLEPQIWTLFSRLTLVGIDIAERVTIDTNLEFCDSQQDQPLEGVMIIEVKQERNQRGSPIRQCLRQLGVRPMRFSKYCIGSAMLDPNLKRNRFKRKLMAVGSHTL</sequence>